<evidence type="ECO:0000313" key="4">
    <source>
        <dbReference type="Proteomes" id="UP001378592"/>
    </source>
</evidence>
<dbReference type="PANTHER" id="PTHR43157:SF31">
    <property type="entry name" value="PHOSPHATIDYLINOSITOL-GLYCAN BIOSYNTHESIS CLASS F PROTEIN"/>
    <property type="match status" value="1"/>
</dbReference>
<keyword evidence="2" id="KW-1133">Transmembrane helix</keyword>
<keyword evidence="2" id="KW-0812">Transmembrane</keyword>
<dbReference type="SUPFAM" id="SSF51735">
    <property type="entry name" value="NAD(P)-binding Rossmann-fold domains"/>
    <property type="match status" value="1"/>
</dbReference>
<dbReference type="CDD" id="cd05327">
    <property type="entry name" value="retinol-DH_like_SDR_c_like"/>
    <property type="match status" value="1"/>
</dbReference>
<keyword evidence="4" id="KW-1185">Reference proteome</keyword>
<comment type="caution">
    <text evidence="3">The sequence shown here is derived from an EMBL/GenBank/DDBJ whole genome shotgun (WGS) entry which is preliminary data.</text>
</comment>
<dbReference type="InterPro" id="IPR036291">
    <property type="entry name" value="NAD(P)-bd_dom_sf"/>
</dbReference>
<name>A0AAN9Z3M9_9ORTH</name>
<evidence type="ECO:0000313" key="3">
    <source>
        <dbReference type="EMBL" id="KAK7866953.1"/>
    </source>
</evidence>
<dbReference type="PANTHER" id="PTHR43157">
    <property type="entry name" value="PHOSPHATIDYLINOSITOL-GLYCAN BIOSYNTHESIS CLASS F PROTEIN-RELATED"/>
    <property type="match status" value="1"/>
</dbReference>
<keyword evidence="1" id="KW-0560">Oxidoreductase</keyword>
<dbReference type="PRINTS" id="PR00081">
    <property type="entry name" value="GDHRDH"/>
</dbReference>
<dbReference type="Pfam" id="PF00106">
    <property type="entry name" value="adh_short"/>
    <property type="match status" value="1"/>
</dbReference>
<evidence type="ECO:0000256" key="1">
    <source>
        <dbReference type="ARBA" id="ARBA00023002"/>
    </source>
</evidence>
<keyword evidence="2" id="KW-0472">Membrane</keyword>
<accession>A0AAN9Z3M9</accession>
<sequence>MGVWEIVGMVVGVGAACVVVAAIAFKVWFKKTTGMCRSTRRLDGLTAMVTGANSGIGLETAKELARRGARVLLACRDPVKGQQALVAVRVAATAGATVELLSLDLASLESVRACASKVLATEQRLDILVNNAGGLYFGTKPTIDGLFPEIQVNHLGSFLLTLLLIDLMKKSAPSRVIFVSTLLHRFVSMNPEHLEYTRARQLFKWQVHCVSKLASVVTAKELARRLKDTGVTVNSLHPGITRTNVFRSLPFCGGPLVNLFTSIFCKTPLEGAQTSIYLAASEEVEGISGHYYSDCKEARMSSQAFDWTLAKAVWKKSENLVGLRDDERPVLAV</sequence>
<organism evidence="3 4">
    <name type="scientific">Gryllus longicercus</name>
    <dbReference type="NCBI Taxonomy" id="2509291"/>
    <lineage>
        <taxon>Eukaryota</taxon>
        <taxon>Metazoa</taxon>
        <taxon>Ecdysozoa</taxon>
        <taxon>Arthropoda</taxon>
        <taxon>Hexapoda</taxon>
        <taxon>Insecta</taxon>
        <taxon>Pterygota</taxon>
        <taxon>Neoptera</taxon>
        <taxon>Polyneoptera</taxon>
        <taxon>Orthoptera</taxon>
        <taxon>Ensifera</taxon>
        <taxon>Gryllidea</taxon>
        <taxon>Grylloidea</taxon>
        <taxon>Gryllidae</taxon>
        <taxon>Gryllinae</taxon>
        <taxon>Gryllus</taxon>
    </lineage>
</organism>
<reference evidence="3 4" key="1">
    <citation type="submission" date="2024-03" db="EMBL/GenBank/DDBJ databases">
        <title>The genome assembly and annotation of the cricket Gryllus longicercus Weissman &amp; Gray.</title>
        <authorList>
            <person name="Szrajer S."/>
            <person name="Gray D."/>
            <person name="Ylla G."/>
        </authorList>
    </citation>
    <scope>NUCLEOTIDE SEQUENCE [LARGE SCALE GENOMIC DNA]</scope>
    <source>
        <strain evidence="3">DAG 2021-001</strain>
        <tissue evidence="3">Whole body minus gut</tissue>
    </source>
</reference>
<gene>
    <name evidence="3" type="ORF">R5R35_014727</name>
</gene>
<dbReference type="AlphaFoldDB" id="A0AAN9Z3M9"/>
<evidence type="ECO:0000256" key="2">
    <source>
        <dbReference type="SAM" id="Phobius"/>
    </source>
</evidence>
<dbReference type="GO" id="GO:0016491">
    <property type="term" value="F:oxidoreductase activity"/>
    <property type="evidence" value="ECO:0007669"/>
    <property type="project" value="UniProtKB-KW"/>
</dbReference>
<dbReference type="Gene3D" id="3.40.50.720">
    <property type="entry name" value="NAD(P)-binding Rossmann-like Domain"/>
    <property type="match status" value="1"/>
</dbReference>
<dbReference type="InterPro" id="IPR002347">
    <property type="entry name" value="SDR_fam"/>
</dbReference>
<protein>
    <submittedName>
        <fullName evidence="3">Uncharacterized protein</fullName>
    </submittedName>
</protein>
<proteinExistence type="predicted"/>
<dbReference type="EMBL" id="JAZDUA010000132">
    <property type="protein sequence ID" value="KAK7866953.1"/>
    <property type="molecule type" value="Genomic_DNA"/>
</dbReference>
<dbReference type="Proteomes" id="UP001378592">
    <property type="component" value="Unassembled WGS sequence"/>
</dbReference>
<feature type="transmembrane region" description="Helical" evidence="2">
    <location>
        <begin position="6"/>
        <end position="29"/>
    </location>
</feature>